<accession>A0A438MMT9</accession>
<sequence length="143" mass="15858">MADFDIRPEGVDPAGYDRLAQRVARARAGEETLTGHQLLAELAALSSNLVKDGYDVHQVVATAERWARLLDTVPAHFKVTLRGYHRSQVDALRARVEAGEITGAEFRETYFDVVIRGYDRHQVHAAMEHWAAALDENAGPVHG</sequence>
<evidence type="ECO:0000313" key="2">
    <source>
        <dbReference type="Proteomes" id="UP000284824"/>
    </source>
</evidence>
<proteinExistence type="predicted"/>
<organism evidence="1 2">
    <name type="scientific">Nonomuraea polychroma</name>
    <dbReference type="NCBI Taxonomy" id="46176"/>
    <lineage>
        <taxon>Bacteria</taxon>
        <taxon>Bacillati</taxon>
        <taxon>Actinomycetota</taxon>
        <taxon>Actinomycetes</taxon>
        <taxon>Streptosporangiales</taxon>
        <taxon>Streptosporangiaceae</taxon>
        <taxon>Nonomuraea</taxon>
    </lineage>
</organism>
<protein>
    <recommendedName>
        <fullName evidence="3">DivIVA domain-containing protein</fullName>
    </recommendedName>
</protein>
<dbReference type="RefSeq" id="WP_127939526.1">
    <property type="nucleotide sequence ID" value="NZ_SAUN01000001.1"/>
</dbReference>
<comment type="caution">
    <text evidence="1">The sequence shown here is derived from an EMBL/GenBank/DDBJ whole genome shotgun (WGS) entry which is preliminary data.</text>
</comment>
<evidence type="ECO:0000313" key="1">
    <source>
        <dbReference type="EMBL" id="RVX47020.1"/>
    </source>
</evidence>
<dbReference type="Proteomes" id="UP000284824">
    <property type="component" value="Unassembled WGS sequence"/>
</dbReference>
<reference evidence="1 2" key="1">
    <citation type="submission" date="2019-01" db="EMBL/GenBank/DDBJ databases">
        <title>Sequencing the genomes of 1000 actinobacteria strains.</title>
        <authorList>
            <person name="Klenk H.-P."/>
        </authorList>
    </citation>
    <scope>NUCLEOTIDE SEQUENCE [LARGE SCALE GENOMIC DNA]</scope>
    <source>
        <strain evidence="1 2">DSM 43925</strain>
    </source>
</reference>
<dbReference type="AlphaFoldDB" id="A0A438MMT9"/>
<keyword evidence="2" id="KW-1185">Reference proteome</keyword>
<dbReference type="EMBL" id="SAUN01000001">
    <property type="protein sequence ID" value="RVX47020.1"/>
    <property type="molecule type" value="Genomic_DNA"/>
</dbReference>
<dbReference type="OrthoDB" id="5198800at2"/>
<name>A0A438MMT9_9ACTN</name>
<evidence type="ECO:0008006" key="3">
    <source>
        <dbReference type="Google" id="ProtNLM"/>
    </source>
</evidence>
<gene>
    <name evidence="1" type="ORF">EDD27_9939</name>
</gene>